<dbReference type="EMBL" id="CP003389">
    <property type="protein sequence ID" value="AFE09082.1"/>
    <property type="molecule type" value="Genomic_DNA"/>
</dbReference>
<dbReference type="SMART" id="SM00490">
    <property type="entry name" value="HELICc"/>
    <property type="match status" value="1"/>
</dbReference>
<keyword evidence="3 8" id="KW-0347">Helicase</keyword>
<sequence length="887" mass="97746">MRTPTDRFLPPRTDASSATPPLRGRVVVIAPTRAACETIELALGLELRTYLEEHHGERLRALSRSGQGFGIVAGTGTGKTLAIRPIAEELTGRRPLRVTVVNREREATAETPLADVAIVTTGIARRWFQGGAIRREDTLIVDEIHQTSAELELCLALGKRVGCRFIWLSATVDPAFYARYLDSADVLQVSTFDPGKAAQVEVERRQPLSFLDDAFLQDVQRQGRGVGVFLATRAGVEDAAAHVRARSPEIHAAHYHGGEPLRAIRPFLEGTAPRPFVLTMTAAGQSALNVPGLDTVVIDDLRFTNVVEGGRNVLTRVHLGNNELLQMAGRVHGRVAGGRVFILSDRLIHFASLRPTEPEFQLAGEPERVALTAAALGVRADELDLPVPLDRAAYRRALAKLEARGIVDADGRLSAYGRAVEALPVERPWAELIVNAEDALLPFLAVCSAVESLHRMTREERNLEGVLVPGSDHLTAYNLYAEAFRETGTVGEVQGLPRHVFDPEKLAVWAEGRGVLVKALEDAALAMASVYRSVGLALPARMPFASSSVHHHFCDLLARFMPFDLVIDERTAWGELTRVSKTSVCGNLGAVAGTLRYFADRNGESQGAIEGTQLPQSLLRRYARRHSEAPAYDVRFRSVVLVRLLDYYGFTLEQEVDVLRAWGPELAKAARHALAEALARGDAPHPAVDRHRVAIAEVRELWRRSGGITAPLGHPELTALYEAQLDGVDTLDDFRERPLRLDLDALVPPATRRALLALPDTVEVREQAVPLEYDVEELSDGALRGVVRLHLPEKLARTLVEEELPLLDRPQRFSVARGRRGVLQARSLLELQELLDQPWMPDEIAEATRERPPQVQERERGAPRRGGQRGHHGKPPRNWRGGGGRRR</sequence>
<keyword evidence="2" id="KW-0378">Hydrolase</keyword>
<evidence type="ECO:0000256" key="5">
    <source>
        <dbReference type="SAM" id="MobiDB-lite"/>
    </source>
</evidence>
<dbReference type="eggNOG" id="COG1643">
    <property type="taxonomic scope" value="Bacteria"/>
</dbReference>
<evidence type="ECO:0000256" key="4">
    <source>
        <dbReference type="ARBA" id="ARBA00022840"/>
    </source>
</evidence>
<evidence type="ECO:0000256" key="3">
    <source>
        <dbReference type="ARBA" id="ARBA00022806"/>
    </source>
</evidence>
<evidence type="ECO:0000313" key="9">
    <source>
        <dbReference type="Proteomes" id="UP000007587"/>
    </source>
</evidence>
<evidence type="ECO:0000256" key="2">
    <source>
        <dbReference type="ARBA" id="ARBA00022801"/>
    </source>
</evidence>
<accession>H8N1T3</accession>
<feature type="domain" description="Helicase C-terminal" evidence="7">
    <location>
        <begin position="237"/>
        <end position="336"/>
    </location>
</feature>
<dbReference type="GO" id="GO:0005524">
    <property type="term" value="F:ATP binding"/>
    <property type="evidence" value="ECO:0007669"/>
    <property type="project" value="UniProtKB-KW"/>
</dbReference>
<dbReference type="SUPFAM" id="SSF52540">
    <property type="entry name" value="P-loop containing nucleoside triphosphate hydrolases"/>
    <property type="match status" value="1"/>
</dbReference>
<dbReference type="RefSeq" id="WP_014395922.1">
    <property type="nucleotide sequence ID" value="NC_017030.1"/>
</dbReference>
<evidence type="ECO:0000313" key="8">
    <source>
        <dbReference type="EMBL" id="AFE09082.1"/>
    </source>
</evidence>
<dbReference type="HOGENOM" id="CLU_322325_0_0_7"/>
<dbReference type="PANTHER" id="PTHR18934:SF91">
    <property type="entry name" value="PRE-MRNA-SPLICING FACTOR ATP-DEPENDENT RNA HELICASE PRP16"/>
    <property type="match status" value="1"/>
</dbReference>
<dbReference type="InterPro" id="IPR027417">
    <property type="entry name" value="P-loop_NTPase"/>
</dbReference>
<dbReference type="InParanoid" id="H8N1T3"/>
<keyword evidence="4" id="KW-0067">ATP-binding</keyword>
<protein>
    <submittedName>
        <fullName evidence="8">DEAD/DEAH family helicase</fullName>
    </submittedName>
</protein>
<feature type="region of interest" description="Disordered" evidence="5">
    <location>
        <begin position="842"/>
        <end position="887"/>
    </location>
</feature>
<dbReference type="InterPro" id="IPR014001">
    <property type="entry name" value="Helicase_ATP-bd"/>
</dbReference>
<dbReference type="Proteomes" id="UP000007587">
    <property type="component" value="Chromosome"/>
</dbReference>
<dbReference type="AlphaFoldDB" id="H8N1T3"/>
<dbReference type="GO" id="GO:0016787">
    <property type="term" value="F:hydrolase activity"/>
    <property type="evidence" value="ECO:0007669"/>
    <property type="project" value="UniProtKB-KW"/>
</dbReference>
<evidence type="ECO:0000259" key="7">
    <source>
        <dbReference type="SMART" id="SM00490"/>
    </source>
</evidence>
<reference evidence="9" key="2">
    <citation type="submission" date="2012-03" db="EMBL/GenBank/DDBJ databases">
        <title>Genome sequence of the fruiting myxobacterium Corallococcus coralloides DSM 2259.</title>
        <authorList>
            <person name="Huntley S."/>
            <person name="Zhang Y."/>
            <person name="Treuner-Lange A."/>
            <person name="Sensen C.W."/>
            <person name="Sogaard-Andersen L."/>
        </authorList>
    </citation>
    <scope>NUCLEOTIDE SEQUENCE [LARGE SCALE GENOMIC DNA]</scope>
    <source>
        <strain evidence="9">ATCC 25202 / DSM 2259 / NBRC 100086 / M2</strain>
    </source>
</reference>
<feature type="compositionally biased region" description="Basic and acidic residues" evidence="5">
    <location>
        <begin position="846"/>
        <end position="862"/>
    </location>
</feature>
<dbReference type="GO" id="GO:0004386">
    <property type="term" value="F:helicase activity"/>
    <property type="evidence" value="ECO:0007669"/>
    <property type="project" value="UniProtKB-KW"/>
</dbReference>
<gene>
    <name evidence="8" type="primary">hrpA1</name>
    <name evidence="8" type="ordered locus">COCOR_03106</name>
</gene>
<dbReference type="SMART" id="SM00487">
    <property type="entry name" value="DEXDc"/>
    <property type="match status" value="1"/>
</dbReference>
<dbReference type="PANTHER" id="PTHR18934">
    <property type="entry name" value="ATP-DEPENDENT RNA HELICASE"/>
    <property type="match status" value="1"/>
</dbReference>
<evidence type="ECO:0000259" key="6">
    <source>
        <dbReference type="SMART" id="SM00487"/>
    </source>
</evidence>
<proteinExistence type="predicted"/>
<organism evidence="8 9">
    <name type="scientific">Corallococcus coralloides (strain ATCC 25202 / DSM 2259 / NBRC 100086 / M2)</name>
    <name type="common">Myxococcus coralloides</name>
    <dbReference type="NCBI Taxonomy" id="1144275"/>
    <lineage>
        <taxon>Bacteria</taxon>
        <taxon>Pseudomonadati</taxon>
        <taxon>Myxococcota</taxon>
        <taxon>Myxococcia</taxon>
        <taxon>Myxococcales</taxon>
        <taxon>Cystobacterineae</taxon>
        <taxon>Myxococcaceae</taxon>
        <taxon>Corallococcus</taxon>
    </lineage>
</organism>
<dbReference type="STRING" id="1144275.COCOR_03106"/>
<reference evidence="8 9" key="1">
    <citation type="journal article" date="2012" name="J. Bacteriol.">
        <title>Complete Genome Sequence of the Fruiting Myxobacterium Corallococcus coralloides DSM 2259.</title>
        <authorList>
            <person name="Huntley S."/>
            <person name="Zhang Y."/>
            <person name="Treuner-Lange A."/>
            <person name="Kneip S."/>
            <person name="Sensen C.W."/>
            <person name="Sogaard-Andersen L."/>
        </authorList>
    </citation>
    <scope>NUCLEOTIDE SEQUENCE [LARGE SCALE GENOMIC DNA]</scope>
    <source>
        <strain evidence="9">ATCC 25202 / DSM 2259 / NBRC 100086 / M2</strain>
    </source>
</reference>
<keyword evidence="1" id="KW-0547">Nucleotide-binding</keyword>
<evidence type="ECO:0000256" key="1">
    <source>
        <dbReference type="ARBA" id="ARBA00022741"/>
    </source>
</evidence>
<dbReference type="KEGG" id="ccx:COCOR_03106"/>
<dbReference type="Gene3D" id="3.40.50.300">
    <property type="entry name" value="P-loop containing nucleotide triphosphate hydrolases"/>
    <property type="match status" value="2"/>
</dbReference>
<feature type="domain" description="Helicase ATP-binding" evidence="6">
    <location>
        <begin position="27"/>
        <end position="203"/>
    </location>
</feature>
<dbReference type="InterPro" id="IPR001650">
    <property type="entry name" value="Helicase_C-like"/>
</dbReference>
<keyword evidence="9" id="KW-1185">Reference proteome</keyword>
<feature type="compositionally biased region" description="Basic residues" evidence="5">
    <location>
        <begin position="866"/>
        <end position="887"/>
    </location>
</feature>
<dbReference type="GO" id="GO:0003723">
    <property type="term" value="F:RNA binding"/>
    <property type="evidence" value="ECO:0007669"/>
    <property type="project" value="TreeGrafter"/>
</dbReference>
<name>H8N1T3_CORCM</name>